<evidence type="ECO:0000313" key="1">
    <source>
        <dbReference type="EMBL" id="EJK74649.1"/>
    </source>
</evidence>
<comment type="caution">
    <text evidence="1">The sequence shown here is derived from an EMBL/GenBank/DDBJ whole genome shotgun (WGS) entry which is preliminary data.</text>
</comment>
<reference evidence="1 2" key="1">
    <citation type="journal article" date="2012" name="Genome Biol.">
        <title>Genome and low-iron response of an oceanic diatom adapted to chronic iron limitation.</title>
        <authorList>
            <person name="Lommer M."/>
            <person name="Specht M."/>
            <person name="Roy A.S."/>
            <person name="Kraemer L."/>
            <person name="Andreson R."/>
            <person name="Gutowska M.A."/>
            <person name="Wolf J."/>
            <person name="Bergner S.V."/>
            <person name="Schilhabel M.B."/>
            <person name="Klostermeier U.C."/>
            <person name="Beiko R.G."/>
            <person name="Rosenstiel P."/>
            <person name="Hippler M."/>
            <person name="Laroche J."/>
        </authorList>
    </citation>
    <scope>NUCLEOTIDE SEQUENCE [LARGE SCALE GENOMIC DNA]</scope>
    <source>
        <strain evidence="1 2">CCMP1005</strain>
    </source>
</reference>
<dbReference type="AlphaFoldDB" id="K0TC01"/>
<dbReference type="EMBL" id="AGNL01003463">
    <property type="protein sequence ID" value="EJK74649.1"/>
    <property type="molecule type" value="Genomic_DNA"/>
</dbReference>
<keyword evidence="2" id="KW-1185">Reference proteome</keyword>
<dbReference type="InterPro" id="IPR032675">
    <property type="entry name" value="LRR_dom_sf"/>
</dbReference>
<accession>K0TC01</accession>
<dbReference type="Proteomes" id="UP000266841">
    <property type="component" value="Unassembled WGS sequence"/>
</dbReference>
<protein>
    <submittedName>
        <fullName evidence="1">Uncharacterized protein</fullName>
    </submittedName>
</protein>
<name>K0TC01_THAOC</name>
<dbReference type="SUPFAM" id="SSF52047">
    <property type="entry name" value="RNI-like"/>
    <property type="match status" value="1"/>
</dbReference>
<sequence length="421" mass="47368">MQEMMLDRSIDPELLECQCPELEYCLTSNNAAMIKARESSKAARQSQARLEIVQKNTVVNNTIQVSNQISSHVGSQVVNNNYQVTHHYHMGTDSNNQSIHAAQQSGPQRLNDNLGLVAGDRIQTLDDLNKEISKHPESNNTANHQWIAHLKEAFECKRQGKWPVTRSKQFDKGDMVAAQLENGEIVLFSPSGLRDSLTNQGEVILDLDLKQQMIFLDISYSHMGNRPTELFLRAAMPNCRNLQCLNLENNQLTSMGSAHPIVTLLTQREYSLSTLIIADNPFDRRSMALFGEALGHNKSLESLTVSVDQQHLDHALSRLTQNNTLDEVNVLLNSSEADEERTDDLEDLAQIRSRLKIDREDMMSSVDNEMVYDGQLMMKPSVLVHLLAEESHGLLLCHIISGHCDGVNSIYQMLTILLDRV</sequence>
<organism evidence="1 2">
    <name type="scientific">Thalassiosira oceanica</name>
    <name type="common">Marine diatom</name>
    <dbReference type="NCBI Taxonomy" id="159749"/>
    <lineage>
        <taxon>Eukaryota</taxon>
        <taxon>Sar</taxon>
        <taxon>Stramenopiles</taxon>
        <taxon>Ochrophyta</taxon>
        <taxon>Bacillariophyta</taxon>
        <taxon>Coscinodiscophyceae</taxon>
        <taxon>Thalassiosirophycidae</taxon>
        <taxon>Thalassiosirales</taxon>
        <taxon>Thalassiosiraceae</taxon>
        <taxon>Thalassiosira</taxon>
    </lineage>
</organism>
<proteinExistence type="predicted"/>
<gene>
    <name evidence="1" type="ORF">THAOC_03662</name>
</gene>
<evidence type="ECO:0000313" key="2">
    <source>
        <dbReference type="Proteomes" id="UP000266841"/>
    </source>
</evidence>
<dbReference type="Gene3D" id="3.80.10.10">
    <property type="entry name" value="Ribonuclease Inhibitor"/>
    <property type="match status" value="1"/>
</dbReference>